<evidence type="ECO:0000256" key="10">
    <source>
        <dbReference type="PROSITE-ProRule" id="PRU01360"/>
    </source>
</evidence>
<proteinExistence type="inferred from homology"/>
<evidence type="ECO:0000256" key="3">
    <source>
        <dbReference type="ARBA" id="ARBA00022452"/>
    </source>
</evidence>
<evidence type="ECO:0000256" key="4">
    <source>
        <dbReference type="ARBA" id="ARBA00022692"/>
    </source>
</evidence>
<dbReference type="AlphaFoldDB" id="E0NRL2"/>
<dbReference type="SUPFAM" id="SSF56935">
    <property type="entry name" value="Porins"/>
    <property type="match status" value="1"/>
</dbReference>
<organism evidence="14 15">
    <name type="scientific">Hoylesella marshii DSM 16973 = JCM 13450</name>
    <dbReference type="NCBI Taxonomy" id="862515"/>
    <lineage>
        <taxon>Bacteria</taxon>
        <taxon>Pseudomonadati</taxon>
        <taxon>Bacteroidota</taxon>
        <taxon>Bacteroidia</taxon>
        <taxon>Bacteroidales</taxon>
        <taxon>Prevotellaceae</taxon>
        <taxon>Hoylesella</taxon>
    </lineage>
</organism>
<evidence type="ECO:0000256" key="5">
    <source>
        <dbReference type="ARBA" id="ARBA00022729"/>
    </source>
</evidence>
<comment type="caution">
    <text evidence="14">The sequence shown here is derived from an EMBL/GenBank/DDBJ whole genome shotgun (WGS) entry which is preliminary data.</text>
</comment>
<protein>
    <submittedName>
        <fullName evidence="14">TonB-dependent receptor</fullName>
    </submittedName>
</protein>
<comment type="similarity">
    <text evidence="10 11">Belongs to the TonB-dependent receptor family.</text>
</comment>
<dbReference type="Proteomes" id="UP000004394">
    <property type="component" value="Unassembled WGS sequence"/>
</dbReference>
<dbReference type="InterPro" id="IPR039426">
    <property type="entry name" value="TonB-dep_rcpt-like"/>
</dbReference>
<evidence type="ECO:0000256" key="1">
    <source>
        <dbReference type="ARBA" id="ARBA00004571"/>
    </source>
</evidence>
<keyword evidence="6 11" id="KW-0798">TonB box</keyword>
<dbReference type="HOGENOM" id="CLU_008287_18_0_10"/>
<dbReference type="PROSITE" id="PS52016">
    <property type="entry name" value="TONB_DEPENDENT_REC_3"/>
    <property type="match status" value="1"/>
</dbReference>
<dbReference type="eggNOG" id="COG4771">
    <property type="taxonomic scope" value="Bacteria"/>
</dbReference>
<feature type="domain" description="TonB-dependent receptor plug" evidence="13">
    <location>
        <begin position="133"/>
        <end position="233"/>
    </location>
</feature>
<dbReference type="EMBL" id="AEEI01000026">
    <property type="protein sequence ID" value="EFM02308.1"/>
    <property type="molecule type" value="Genomic_DNA"/>
</dbReference>
<evidence type="ECO:0000256" key="7">
    <source>
        <dbReference type="ARBA" id="ARBA00023136"/>
    </source>
</evidence>
<dbReference type="GO" id="GO:0009279">
    <property type="term" value="C:cell outer membrane"/>
    <property type="evidence" value="ECO:0007669"/>
    <property type="project" value="UniProtKB-SubCell"/>
</dbReference>
<keyword evidence="3 10" id="KW-1134">Transmembrane beta strand</keyword>
<evidence type="ECO:0000313" key="14">
    <source>
        <dbReference type="EMBL" id="EFM02308.1"/>
    </source>
</evidence>
<evidence type="ECO:0000256" key="11">
    <source>
        <dbReference type="RuleBase" id="RU003357"/>
    </source>
</evidence>
<dbReference type="Pfam" id="PF00593">
    <property type="entry name" value="TonB_dep_Rec_b-barrel"/>
    <property type="match status" value="1"/>
</dbReference>
<dbReference type="PANTHER" id="PTHR30069">
    <property type="entry name" value="TONB-DEPENDENT OUTER MEMBRANE RECEPTOR"/>
    <property type="match status" value="1"/>
</dbReference>
<keyword evidence="2 10" id="KW-0813">Transport</keyword>
<dbReference type="InterPro" id="IPR037066">
    <property type="entry name" value="Plug_dom_sf"/>
</dbReference>
<dbReference type="GO" id="GO:0015344">
    <property type="term" value="F:siderophore uptake transmembrane transporter activity"/>
    <property type="evidence" value="ECO:0007669"/>
    <property type="project" value="TreeGrafter"/>
</dbReference>
<keyword evidence="15" id="KW-1185">Reference proteome</keyword>
<evidence type="ECO:0000256" key="6">
    <source>
        <dbReference type="ARBA" id="ARBA00023077"/>
    </source>
</evidence>
<gene>
    <name evidence="14" type="ORF">HMPREF0658_0813</name>
</gene>
<comment type="subcellular location">
    <subcellularLocation>
        <location evidence="1 10">Cell outer membrane</location>
        <topology evidence="1 10">Multi-pass membrane protein</topology>
    </subcellularLocation>
</comment>
<feature type="domain" description="TonB-dependent receptor-like beta-barrel" evidence="12">
    <location>
        <begin position="383"/>
        <end position="745"/>
    </location>
</feature>
<dbReference type="InterPro" id="IPR000531">
    <property type="entry name" value="Beta-barrel_TonB"/>
</dbReference>
<dbReference type="Gene3D" id="2.170.130.10">
    <property type="entry name" value="TonB-dependent receptor, plug domain"/>
    <property type="match status" value="1"/>
</dbReference>
<dbReference type="STRING" id="862515.HMPREF0658_0813"/>
<dbReference type="PANTHER" id="PTHR30069:SF29">
    <property type="entry name" value="HEMOGLOBIN AND HEMOGLOBIN-HAPTOGLOBIN-BINDING PROTEIN 1-RELATED"/>
    <property type="match status" value="1"/>
</dbReference>
<evidence type="ECO:0000256" key="8">
    <source>
        <dbReference type="ARBA" id="ARBA00023170"/>
    </source>
</evidence>
<evidence type="ECO:0000259" key="12">
    <source>
        <dbReference type="Pfam" id="PF00593"/>
    </source>
</evidence>
<keyword evidence="5" id="KW-0732">Signal</keyword>
<dbReference type="GO" id="GO:0044718">
    <property type="term" value="P:siderophore transmembrane transport"/>
    <property type="evidence" value="ECO:0007669"/>
    <property type="project" value="TreeGrafter"/>
</dbReference>
<keyword evidence="8 14" id="KW-0675">Receptor</keyword>
<sequence>MPDKSMKGIRLMFFLWLLCAGYAGVQAQHVVKFTVKEKGTEQPMVAAVITYAADRQMQKPTSVLTDVEGHAVISFPERGIIYYKVASNGYAVVSGAVEPTMQEVNIYMREDVMHLSDIVVTGSRTERPIKLSAITTQVIGGKALVDAGYGDLKHALQQETPGLNIQKVGFGNDISMQGLDARHVLFLHDGERMTGDMAGNLDYERFNLHAIDRIEIVKGASSTLYGSRASGAVINLISKKTLKPLDIQAGLRYGQMNERNFRNPSKKDFLYMFEKNSDRPNLQAWVSAGARMGMVTSQTDVWYSECDAFYLYQSEHDKKVYTKEANPFLPHDITMTSETPRPPMGIEGTEHISASQKLYFEPCKNLSMEAYGALFYMNTYDLIQDMNFTQSRDFMTGFKANYKVKDWFAMHLSLHGDFYNRFKRHERIDYRKKVYESTIWEPRFSITSHYLKGHAMILGVEHTSDELTSDRFVRRTMTTRALKETEYFAQDEWTVNDRWMLSAGVRTNFSEVFGFMWMPKLAMKFSPDDRWSFRANYSMGYRAPSIKELFFNWDHLGMFQIRGNEYLNPEKNNYFAVGTEYSSRRFFMNVNLYGNFFRKKIEGVWRVYDMQYNFEYTNLSRQRMLGVEALMKWKILDGLAMNATYSFVNVSKQHGVQVNTTSPHAATGSIDYRLDRRNYRLGVVLSASFMGRKQFDVQDRLWVDGHAKSYDAYFRCTLPAYVLCNLSLSQTFYNKAKLTLGVDNLFNYVPRTLGSGITMFNIPATTGARAWLQAEILLDNIINTLKKKRK</sequence>
<dbReference type="Pfam" id="PF07715">
    <property type="entry name" value="Plug"/>
    <property type="match status" value="1"/>
</dbReference>
<evidence type="ECO:0000313" key="15">
    <source>
        <dbReference type="Proteomes" id="UP000004394"/>
    </source>
</evidence>
<name>E0NRL2_9BACT</name>
<dbReference type="InterPro" id="IPR036942">
    <property type="entry name" value="Beta-barrel_TonB_sf"/>
</dbReference>
<dbReference type="InterPro" id="IPR012910">
    <property type="entry name" value="Plug_dom"/>
</dbReference>
<reference evidence="14" key="1">
    <citation type="submission" date="2010-07" db="EMBL/GenBank/DDBJ databases">
        <authorList>
            <person name="Muzny D."/>
            <person name="Qin X."/>
            <person name="Deng J."/>
            <person name="Jiang H."/>
            <person name="Liu Y."/>
            <person name="Qu J."/>
            <person name="Song X.-Z."/>
            <person name="Zhang L."/>
            <person name="Thornton R."/>
            <person name="Coyle M."/>
            <person name="Francisco L."/>
            <person name="Jackson L."/>
            <person name="Javaid M."/>
            <person name="Korchina V."/>
            <person name="Kovar C."/>
            <person name="Mata R."/>
            <person name="Mathew T."/>
            <person name="Ngo R."/>
            <person name="Nguyen L."/>
            <person name="Nguyen N."/>
            <person name="Okwuonu G."/>
            <person name="Ongeri F."/>
            <person name="Pham C."/>
            <person name="Simmons D."/>
            <person name="Wilczek-Boney K."/>
            <person name="Hale W."/>
            <person name="Jakkamsetti A."/>
            <person name="Pham P."/>
            <person name="Ruth R."/>
            <person name="San Lucas F."/>
            <person name="Warren J."/>
            <person name="Zhang J."/>
            <person name="Zhao Z."/>
            <person name="Zhou C."/>
            <person name="Zhu D."/>
            <person name="Lee S."/>
            <person name="Bess C."/>
            <person name="Blankenburg K."/>
            <person name="Forbes L."/>
            <person name="Fu Q."/>
            <person name="Gubbala S."/>
            <person name="Hirani K."/>
            <person name="Jayaseelan J.C."/>
            <person name="Lara F."/>
            <person name="Munidasa M."/>
            <person name="Palculict T."/>
            <person name="Patil S."/>
            <person name="Pu L.-L."/>
            <person name="Saada N."/>
            <person name="Tang L."/>
            <person name="Weissenberger G."/>
            <person name="Zhu Y."/>
            <person name="Hemphill L."/>
            <person name="Shang Y."/>
            <person name="Youmans B."/>
            <person name="Ayvaz T."/>
            <person name="Ross M."/>
            <person name="Santibanez J."/>
            <person name="Aqrawi P."/>
            <person name="Gross S."/>
            <person name="Joshi V."/>
            <person name="Fowler G."/>
            <person name="Nazareth L."/>
            <person name="Reid J."/>
            <person name="Worley K."/>
            <person name="Petrosino J."/>
            <person name="Highlander S."/>
            <person name="Gibbs R."/>
        </authorList>
    </citation>
    <scope>NUCLEOTIDE SEQUENCE [LARGE SCALE GENOMIC DNA]</scope>
    <source>
        <strain evidence="14">DSM 16973</strain>
    </source>
</reference>
<keyword evidence="7 10" id="KW-0472">Membrane</keyword>
<dbReference type="CDD" id="cd01347">
    <property type="entry name" value="ligand_gated_channel"/>
    <property type="match status" value="1"/>
</dbReference>
<evidence type="ECO:0000256" key="9">
    <source>
        <dbReference type="ARBA" id="ARBA00023237"/>
    </source>
</evidence>
<keyword evidence="9 10" id="KW-0998">Cell outer membrane</keyword>
<evidence type="ECO:0000256" key="2">
    <source>
        <dbReference type="ARBA" id="ARBA00022448"/>
    </source>
</evidence>
<evidence type="ECO:0000259" key="13">
    <source>
        <dbReference type="Pfam" id="PF07715"/>
    </source>
</evidence>
<keyword evidence="4 10" id="KW-0812">Transmembrane</keyword>
<dbReference type="Gene3D" id="2.40.170.20">
    <property type="entry name" value="TonB-dependent receptor, beta-barrel domain"/>
    <property type="match status" value="1"/>
</dbReference>
<dbReference type="BioCyc" id="PMAR862515-HMP:GMOO-827-MONOMER"/>
<accession>E0NRL2</accession>